<dbReference type="OrthoDB" id="3114816at2759"/>
<evidence type="ECO:0000313" key="2">
    <source>
        <dbReference type="EMBL" id="KIY64282.1"/>
    </source>
</evidence>
<name>A0A0D7B1D9_9AGAR</name>
<accession>A0A0D7B1D9</accession>
<gene>
    <name evidence="2" type="ORF">CYLTODRAFT_106796</name>
</gene>
<dbReference type="AlphaFoldDB" id="A0A0D7B1D9"/>
<dbReference type="EMBL" id="KN880644">
    <property type="protein sequence ID" value="KIY64282.1"/>
    <property type="molecule type" value="Genomic_DNA"/>
</dbReference>
<sequence>MPAASDLRRSPSIHRHRPMDHPCEPLLELDMDSFTAPFELNLDYYFNSYAKPHIRDTSSYLSEDEDTDCSSAPSLSNSDCSDPEDVNTQYAEAWPVDSPNHTPSYLDVYPSLNASPISSSSSGTPERPPLPPTDIFTDLVLWACATPADLYTICEMPEPEEGTDGLAKMLSLFPAPPTFVPSSFAPQAHATRPPASGDLSSYDEALRASAVNEWLSVDLDPLDGHITLTTKRGRREIFVDAFDAFTSVEDWILRESFDVPEAVGSTRGRERWMIMREVAGCVRARIAHASRRG</sequence>
<evidence type="ECO:0000313" key="3">
    <source>
        <dbReference type="Proteomes" id="UP000054007"/>
    </source>
</evidence>
<protein>
    <submittedName>
        <fullName evidence="2">Uncharacterized protein</fullName>
    </submittedName>
</protein>
<organism evidence="2 3">
    <name type="scientific">Cylindrobasidium torrendii FP15055 ss-10</name>
    <dbReference type="NCBI Taxonomy" id="1314674"/>
    <lineage>
        <taxon>Eukaryota</taxon>
        <taxon>Fungi</taxon>
        <taxon>Dikarya</taxon>
        <taxon>Basidiomycota</taxon>
        <taxon>Agaricomycotina</taxon>
        <taxon>Agaricomycetes</taxon>
        <taxon>Agaricomycetidae</taxon>
        <taxon>Agaricales</taxon>
        <taxon>Marasmiineae</taxon>
        <taxon>Physalacriaceae</taxon>
        <taxon>Cylindrobasidium</taxon>
    </lineage>
</organism>
<reference evidence="2 3" key="1">
    <citation type="journal article" date="2015" name="Fungal Genet. Biol.">
        <title>Evolution of novel wood decay mechanisms in Agaricales revealed by the genome sequences of Fistulina hepatica and Cylindrobasidium torrendii.</title>
        <authorList>
            <person name="Floudas D."/>
            <person name="Held B.W."/>
            <person name="Riley R."/>
            <person name="Nagy L.G."/>
            <person name="Koehler G."/>
            <person name="Ransdell A.S."/>
            <person name="Younus H."/>
            <person name="Chow J."/>
            <person name="Chiniquy J."/>
            <person name="Lipzen A."/>
            <person name="Tritt A."/>
            <person name="Sun H."/>
            <person name="Haridas S."/>
            <person name="LaButti K."/>
            <person name="Ohm R.A."/>
            <person name="Kues U."/>
            <person name="Blanchette R.A."/>
            <person name="Grigoriev I.V."/>
            <person name="Minto R.E."/>
            <person name="Hibbett D.S."/>
        </authorList>
    </citation>
    <scope>NUCLEOTIDE SEQUENCE [LARGE SCALE GENOMIC DNA]</scope>
    <source>
        <strain evidence="2 3">FP15055 ss-10</strain>
    </source>
</reference>
<feature type="compositionally biased region" description="Polar residues" evidence="1">
    <location>
        <begin position="69"/>
        <end position="86"/>
    </location>
</feature>
<proteinExistence type="predicted"/>
<dbReference type="Proteomes" id="UP000054007">
    <property type="component" value="Unassembled WGS sequence"/>
</dbReference>
<feature type="region of interest" description="Disordered" evidence="1">
    <location>
        <begin position="1"/>
        <end position="22"/>
    </location>
</feature>
<feature type="region of interest" description="Disordered" evidence="1">
    <location>
        <begin position="59"/>
        <end position="86"/>
    </location>
</feature>
<keyword evidence="3" id="KW-1185">Reference proteome</keyword>
<evidence type="ECO:0000256" key="1">
    <source>
        <dbReference type="SAM" id="MobiDB-lite"/>
    </source>
</evidence>